<organism evidence="1 2">
    <name type="scientific">Cryptosporidium meleagridis</name>
    <dbReference type="NCBI Taxonomy" id="93969"/>
    <lineage>
        <taxon>Eukaryota</taxon>
        <taxon>Sar</taxon>
        <taxon>Alveolata</taxon>
        <taxon>Apicomplexa</taxon>
        <taxon>Conoidasida</taxon>
        <taxon>Coccidia</taxon>
        <taxon>Eucoccidiorida</taxon>
        <taxon>Eimeriorina</taxon>
        <taxon>Cryptosporidiidae</taxon>
        <taxon>Cryptosporidium</taxon>
    </lineage>
</organism>
<protein>
    <submittedName>
        <fullName evidence="1">Uncharacterized protein</fullName>
    </submittedName>
</protein>
<dbReference type="InterPro" id="IPR016024">
    <property type="entry name" value="ARM-type_fold"/>
</dbReference>
<sequence>MSEYNNIPDILMTSKSRGYHKLSIERLREISICLSNLSVNIELPILEVLIEQEDLQKPFNNYKSILLNCILDCIRLALPVSPNFLKKIKLKNCRKISNNPKNDLKQSNTEIICEITLFGLIEHIQSILESLKANEVKINGSNKIWSKYIYSIERATENNSRLLLFLIENIHESLRKSQLLLIFDMLLDLLHNSAIQKNIELLDICKYAISSVLSYTGIIDAKNELILSFLEKLINLFNSSKNVKICDFLFHFSTVLSNVGVSGISYITNTILTESFKFLRCKARYSSDIMDFYEKENYWWRGRSALFPDLLKNIKFEKLIDIQMAVIDVIHFLGSINEEYIQSVISQMACELRETNDKLRLETVKMVKKFILLDVKSEYEIVFQGSKMENQLTEFKESLLKSQLIEFWLSRSNDKQLNIRSEVFEGVTEAMNILIEKSKFGSYSEKFIKFIIESKNITCPNMRESWIKFVSVWLANNQKESNSNKLVDDSIQYLIKHICDKNRNIRIYLIKHLKGYVKIPELSGNLWLLWYLSFKQKDFQMRVIIEDALLDLNQLEVLELCFPNNETSETRCSKAAEYKSNTPIFKIIKTFIYQRYALLKNFRLFVCLLFLIQFHKNNNLDKYLDSLKLEIIAQIEYFFREDGISKEDSETAAKNMLSKIQDSLISRESFVKWADILGINIWHREHRNEDLIKELEIDPTVKFKKIIRYLSIFKFNFENVNCLLLRTIFCPNLDIVKEKLCDQYCNGSLFADVLDAIKLNLQFKFKINVLNFILNSREPSHSSEKIIQMLNDAIKLFDIQEIFKLYQGYYFNSKNLFRKKLIKYLREANSTFSNINEIFDIKFNDDCFSLENYRGNFITEIIPNDELKTIISDIIFQIFPNNYISNTFCNYSDFQIYIESNVSKKKNKLNNERSLELFILCLQAERIWKYEFEERTDAKTIMSKLILFIEKILMQSDITTYQYILSTKLIGVGCLLCFKLSTIDKIIFSKFFDIYYNFNRKYKLTPDMESKLSKLPFMDLYLENKLFYAYFTYNLESSFDESIGIDLHSLKESILVFNLYLYFELNNYVCLSELKDFYRENHLRLFELGREFCNNGPAQMIFLMNSKVFTINKDGIRNNILSTALGRSMGISFIPLLSQQLSKELESTKVYLDIEKSISKAVNIFIGSVIYPKTIKYNQLYCVFDCIISVFLYYISKTNDFNLEYINNTIHCFVKIFYDQLHDKLKSNEIALEKLTAMGMYCIAFLEEMGSKYNYISDDKNLLIHSINITDICKGIQFHISHFFLNKEDPEIYLRENTDIFDNWNYIKSTYKFRIPSYLFSRIKINHNTTKHKYIWNVPVMAQNKQIKEKEIKKNCSIKIRKLEDPNTRTDLIDHNENLVRKCFKSDSDSFSSNLSGRSNENWIENTSFNIGIPKKLRRSSRLKSD</sequence>
<dbReference type="OrthoDB" id="344144at2759"/>
<keyword evidence="2" id="KW-1185">Reference proteome</keyword>
<comment type="caution">
    <text evidence="1">The sequence shown here is derived from an EMBL/GenBank/DDBJ whole genome shotgun (WGS) entry which is preliminary data.</text>
</comment>
<dbReference type="SUPFAM" id="SSF48371">
    <property type="entry name" value="ARM repeat"/>
    <property type="match status" value="1"/>
</dbReference>
<evidence type="ECO:0000313" key="2">
    <source>
        <dbReference type="Proteomes" id="UP000236928"/>
    </source>
</evidence>
<accession>A0A2P4Z413</accession>
<dbReference type="EMBL" id="JIBK01000048">
    <property type="protein sequence ID" value="POM84818.1"/>
    <property type="molecule type" value="Genomic_DNA"/>
</dbReference>
<reference evidence="1 2" key="1">
    <citation type="submission" date="2014-04" db="EMBL/GenBank/DDBJ databases">
        <title>Comparative Genomics of Cryptosporidium Species.</title>
        <authorList>
            <person name="Silva J.C."/>
            <person name="Su Q."/>
            <person name="Chalmers R."/>
            <person name="Chibucos M.C."/>
            <person name="Elwin K."/>
            <person name="Godinez A."/>
            <person name="Guo F."/>
            <person name="Huynh K."/>
            <person name="Orvis J."/>
            <person name="Ott S."/>
            <person name="Sadzewicz L."/>
            <person name="Sengamalay N."/>
            <person name="Shetty A."/>
            <person name="Sun M."/>
            <person name="Tallon L."/>
            <person name="Xiao L."/>
            <person name="Zhang H."/>
            <person name="Fraser C.M."/>
            <person name="Zhu G."/>
            <person name="Kissinger J."/>
            <person name="Widmer G."/>
        </authorList>
    </citation>
    <scope>NUCLEOTIDE SEQUENCE [LARGE SCALE GENOMIC DNA]</scope>
    <source>
        <strain evidence="1 2">UKMEL1</strain>
    </source>
</reference>
<dbReference type="VEuPathDB" id="CryptoDB:CmeUKMEL1_14295"/>
<evidence type="ECO:0000313" key="1">
    <source>
        <dbReference type="EMBL" id="POM84818.1"/>
    </source>
</evidence>
<dbReference type="Proteomes" id="UP000236928">
    <property type="component" value="Unassembled WGS sequence"/>
</dbReference>
<proteinExistence type="predicted"/>
<gene>
    <name evidence="1" type="ORF">CmeUKMEL1_14295</name>
</gene>
<name>A0A2P4Z413_9CRYT</name>